<name>A0AAX2ZF64_9FIRM</name>
<dbReference type="KEGG" id="tem:JW646_00560"/>
<evidence type="ECO:0000313" key="4">
    <source>
        <dbReference type="EMBL" id="UEL47978.1"/>
    </source>
</evidence>
<organism evidence="4 5">
    <name type="scientific">Terrisporobacter hibernicus</name>
    <dbReference type="NCBI Taxonomy" id="2813371"/>
    <lineage>
        <taxon>Bacteria</taxon>
        <taxon>Bacillati</taxon>
        <taxon>Bacillota</taxon>
        <taxon>Clostridia</taxon>
        <taxon>Peptostreptococcales</taxon>
        <taxon>Peptostreptococcaceae</taxon>
        <taxon>Terrisporobacter</taxon>
    </lineage>
</organism>
<evidence type="ECO:0000256" key="2">
    <source>
        <dbReference type="ARBA" id="ARBA00022803"/>
    </source>
</evidence>
<dbReference type="SUPFAM" id="SSF48452">
    <property type="entry name" value="TPR-like"/>
    <property type="match status" value="1"/>
</dbReference>
<sequence length="101" mass="11954">MIKACEDKNSTIDKAIYYLKINDYDLAIYKIKEAMAEDLSSGRIHNLLGIYYEKRGDYNKARKHYRVANDLEPTLIAPRKNLERIGYFKYICNDKYIDYGE</sequence>
<protein>
    <submittedName>
        <fullName evidence="4">Tetratricopeptide repeat protein</fullName>
    </submittedName>
</protein>
<proteinExistence type="predicted"/>
<evidence type="ECO:0000256" key="1">
    <source>
        <dbReference type="ARBA" id="ARBA00022737"/>
    </source>
</evidence>
<keyword evidence="5" id="KW-1185">Reference proteome</keyword>
<dbReference type="Proteomes" id="UP001198983">
    <property type="component" value="Chromosome"/>
</dbReference>
<evidence type="ECO:0000256" key="3">
    <source>
        <dbReference type="PROSITE-ProRule" id="PRU00339"/>
    </source>
</evidence>
<dbReference type="RefSeq" id="WP_148557641.1">
    <property type="nucleotide sequence ID" value="NZ_CP081135.1"/>
</dbReference>
<dbReference type="PROSITE" id="PS50005">
    <property type="entry name" value="TPR"/>
    <property type="match status" value="1"/>
</dbReference>
<evidence type="ECO:0000313" key="5">
    <source>
        <dbReference type="Proteomes" id="UP001198983"/>
    </source>
</evidence>
<dbReference type="InterPro" id="IPR011990">
    <property type="entry name" value="TPR-like_helical_dom_sf"/>
</dbReference>
<keyword evidence="1" id="KW-0677">Repeat</keyword>
<dbReference type="InterPro" id="IPR013105">
    <property type="entry name" value="TPR_2"/>
</dbReference>
<dbReference type="Pfam" id="PF07719">
    <property type="entry name" value="TPR_2"/>
    <property type="match status" value="1"/>
</dbReference>
<reference evidence="4 5" key="1">
    <citation type="journal article" date="2023" name="Int. J. Syst. Evol. Microbiol.">
        <title>Terrisporobacter hibernicus sp. nov., isolated from bovine faeces in Northern Ireland.</title>
        <authorList>
            <person name="Mitchell M."/>
            <person name="Nguyen S.V."/>
            <person name="Connor M."/>
            <person name="Fairley D.J."/>
            <person name="Donoghue O."/>
            <person name="Marshall H."/>
            <person name="Koolman L."/>
            <person name="McMullan G."/>
            <person name="Schaffer K.E."/>
            <person name="McGrath J.W."/>
            <person name="Fanning S."/>
        </authorList>
    </citation>
    <scope>NUCLEOTIDE SEQUENCE [LARGE SCALE GENOMIC DNA]</scope>
    <source>
        <strain evidence="4 5">MCA3</strain>
    </source>
</reference>
<accession>A0AAX2ZF64</accession>
<dbReference type="InterPro" id="IPR019734">
    <property type="entry name" value="TPR_rpt"/>
</dbReference>
<dbReference type="Gene3D" id="1.25.40.10">
    <property type="entry name" value="Tetratricopeptide repeat domain"/>
    <property type="match status" value="1"/>
</dbReference>
<gene>
    <name evidence="4" type="ORF">JW646_00560</name>
</gene>
<keyword evidence="2 3" id="KW-0802">TPR repeat</keyword>
<dbReference type="AlphaFoldDB" id="A0AAX2ZF64"/>
<dbReference type="EMBL" id="CP081135">
    <property type="protein sequence ID" value="UEL47978.1"/>
    <property type="molecule type" value="Genomic_DNA"/>
</dbReference>
<feature type="repeat" description="TPR" evidence="3">
    <location>
        <begin position="42"/>
        <end position="75"/>
    </location>
</feature>